<dbReference type="CDD" id="cd09836">
    <property type="entry name" value="CBS_pair_arch"/>
    <property type="match status" value="1"/>
</dbReference>
<dbReference type="GeneID" id="4908240"/>
<evidence type="ECO:0000313" key="5">
    <source>
        <dbReference type="Proteomes" id="UP000001431"/>
    </source>
</evidence>
<dbReference type="PANTHER" id="PTHR43080">
    <property type="entry name" value="CBS DOMAIN-CONTAINING PROTEIN CBSX3, MITOCHONDRIAL"/>
    <property type="match status" value="1"/>
</dbReference>
<dbReference type="AlphaFoldDB" id="A3MUI5"/>
<dbReference type="PROSITE" id="PS51371">
    <property type="entry name" value="CBS"/>
    <property type="match status" value="2"/>
</dbReference>
<organism evidence="4 5">
    <name type="scientific">Pyrobaculum calidifontis (strain DSM 21063 / JCM 11548 / VA1)</name>
    <dbReference type="NCBI Taxonomy" id="410359"/>
    <lineage>
        <taxon>Archaea</taxon>
        <taxon>Thermoproteota</taxon>
        <taxon>Thermoprotei</taxon>
        <taxon>Thermoproteales</taxon>
        <taxon>Thermoproteaceae</taxon>
        <taxon>Pyrobaculum</taxon>
    </lineage>
</organism>
<gene>
    <name evidence="4" type="ordered locus">Pcal_0876</name>
</gene>
<keyword evidence="5" id="KW-1185">Reference proteome</keyword>
<accession>A3MUI5</accession>
<dbReference type="PANTHER" id="PTHR43080:SF2">
    <property type="entry name" value="CBS DOMAIN-CONTAINING PROTEIN"/>
    <property type="match status" value="1"/>
</dbReference>
<dbReference type="EMBL" id="CP000561">
    <property type="protein sequence ID" value="ABO08302.1"/>
    <property type="molecule type" value="Genomic_DNA"/>
</dbReference>
<dbReference type="InterPro" id="IPR000644">
    <property type="entry name" value="CBS_dom"/>
</dbReference>
<dbReference type="InterPro" id="IPR046342">
    <property type="entry name" value="CBS_dom_sf"/>
</dbReference>
<dbReference type="SUPFAM" id="SSF54631">
    <property type="entry name" value="CBS-domain pair"/>
    <property type="match status" value="1"/>
</dbReference>
<evidence type="ECO:0000259" key="3">
    <source>
        <dbReference type="PROSITE" id="PS51371"/>
    </source>
</evidence>
<sequence>MIGQFAKKEVVKATPSTSIRDVAKLMAENNVGLVVLVDPRDPQRVVGVVSERDVVRAVAYGIDLDQPCDIIATKRVITLEYDRSLAEAAEAFRKHGIRHIVVTQGGKLYGVLSIRDLIREDAALREAVAFQEWTFEPGMSA</sequence>
<name>A3MUI5_PYRCJ</name>
<dbReference type="InterPro" id="IPR051257">
    <property type="entry name" value="Diverse_CBS-Domain"/>
</dbReference>
<dbReference type="Pfam" id="PF00571">
    <property type="entry name" value="CBS"/>
    <property type="match status" value="2"/>
</dbReference>
<proteinExistence type="predicted"/>
<dbReference type="Proteomes" id="UP000001431">
    <property type="component" value="Chromosome"/>
</dbReference>
<protein>
    <submittedName>
        <fullName evidence="4">Signal-transduction protein with CBS domains</fullName>
    </submittedName>
</protein>
<dbReference type="STRING" id="410359.Pcal_0876"/>
<dbReference type="Gene3D" id="3.10.580.10">
    <property type="entry name" value="CBS-domain"/>
    <property type="match status" value="1"/>
</dbReference>
<dbReference type="RefSeq" id="WP_011849560.1">
    <property type="nucleotide sequence ID" value="NC_009073.1"/>
</dbReference>
<dbReference type="SMART" id="SM00116">
    <property type="entry name" value="CBS"/>
    <property type="match status" value="2"/>
</dbReference>
<feature type="domain" description="CBS" evidence="3">
    <location>
        <begin position="6"/>
        <end position="64"/>
    </location>
</feature>
<dbReference type="KEGG" id="pcl:Pcal_0876"/>
<evidence type="ECO:0000256" key="1">
    <source>
        <dbReference type="ARBA" id="ARBA00023122"/>
    </source>
</evidence>
<evidence type="ECO:0000256" key="2">
    <source>
        <dbReference type="PROSITE-ProRule" id="PRU00703"/>
    </source>
</evidence>
<reference evidence="4" key="1">
    <citation type="submission" date="2007-02" db="EMBL/GenBank/DDBJ databases">
        <title>Complete sequence of Pyrobaculum calidifontis JCM 11548.</title>
        <authorList>
            <consortium name="US DOE Joint Genome Institute"/>
            <person name="Copeland A."/>
            <person name="Lucas S."/>
            <person name="Lapidus A."/>
            <person name="Barry K."/>
            <person name="Glavina del Rio T."/>
            <person name="Dalin E."/>
            <person name="Tice H."/>
            <person name="Pitluck S."/>
            <person name="Chain P."/>
            <person name="Malfatti S."/>
            <person name="Shin M."/>
            <person name="Vergez L."/>
            <person name="Schmutz J."/>
            <person name="Larimer F."/>
            <person name="Land M."/>
            <person name="Hauser L."/>
            <person name="Kyrpides N."/>
            <person name="Mikhailova N."/>
            <person name="Cozen A.E."/>
            <person name="Fitz-Gibbon S.T."/>
            <person name="House C.H."/>
            <person name="Saltikov C."/>
            <person name="Lowe T.M."/>
            <person name="Richardson P."/>
        </authorList>
    </citation>
    <scope>NUCLEOTIDE SEQUENCE [LARGE SCALE GENOMIC DNA]</scope>
    <source>
        <strain evidence="4">JCM 11548</strain>
    </source>
</reference>
<feature type="domain" description="CBS" evidence="3">
    <location>
        <begin position="72"/>
        <end position="130"/>
    </location>
</feature>
<dbReference type="HOGENOM" id="CLU_040681_12_1_2"/>
<keyword evidence="1 2" id="KW-0129">CBS domain</keyword>
<evidence type="ECO:0000313" key="4">
    <source>
        <dbReference type="EMBL" id="ABO08302.1"/>
    </source>
</evidence>
<dbReference type="eggNOG" id="arCOG00631">
    <property type="taxonomic scope" value="Archaea"/>
</dbReference>
<dbReference type="OrthoDB" id="43333at2157"/>